<accession>A4C8V0</accession>
<dbReference type="AlphaFoldDB" id="A4C8V0"/>
<dbReference type="EMBL" id="AAOH01000003">
    <property type="protein sequence ID" value="EAR29015.1"/>
    <property type="molecule type" value="Genomic_DNA"/>
</dbReference>
<dbReference type="Proteomes" id="UP000006201">
    <property type="component" value="Unassembled WGS sequence"/>
</dbReference>
<protein>
    <submittedName>
        <fullName evidence="2">Probable phage protein</fullName>
    </submittedName>
</protein>
<organism evidence="2 3">
    <name type="scientific">Pseudoalteromonas tunicata D2</name>
    <dbReference type="NCBI Taxonomy" id="87626"/>
    <lineage>
        <taxon>Bacteria</taxon>
        <taxon>Pseudomonadati</taxon>
        <taxon>Pseudomonadota</taxon>
        <taxon>Gammaproteobacteria</taxon>
        <taxon>Alteromonadales</taxon>
        <taxon>Pseudoalteromonadaceae</taxon>
        <taxon>Pseudoalteromonas</taxon>
    </lineage>
</organism>
<dbReference type="RefSeq" id="WP_009838276.1">
    <property type="nucleotide sequence ID" value="NZ_AAOH01000003.1"/>
</dbReference>
<name>A4C8V0_9GAMM</name>
<dbReference type="STRING" id="87626.PTD2_08224"/>
<dbReference type="OrthoDB" id="6314079at2"/>
<dbReference type="Pfam" id="PF25759">
    <property type="entry name" value="HP1_ORF34"/>
    <property type="match status" value="1"/>
</dbReference>
<feature type="compositionally biased region" description="Polar residues" evidence="1">
    <location>
        <begin position="130"/>
        <end position="152"/>
    </location>
</feature>
<evidence type="ECO:0000313" key="2">
    <source>
        <dbReference type="EMBL" id="EAR29015.1"/>
    </source>
</evidence>
<evidence type="ECO:0000313" key="3">
    <source>
        <dbReference type="Proteomes" id="UP000006201"/>
    </source>
</evidence>
<dbReference type="HOGENOM" id="CLU_120897_2_0_6"/>
<sequence>MIAIDGWQVPGFETKVSAGIKLAGDDLSGFGSFALSSDNGVKPAVLSVQTKIPFVDEIELAELITKAKAIDANGARVVYTITNSVATAYKVRKAKFDGEIKATELDELKGWQVSFNLLEVRSVSEREQQQLDATTNSTPQATTAHEQIQQKFAASEGP</sequence>
<reference evidence="2 3" key="1">
    <citation type="submission" date="2006-02" db="EMBL/GenBank/DDBJ databases">
        <authorList>
            <person name="Moran M.A."/>
            <person name="Kjelleberg S."/>
            <person name="Egan S."/>
            <person name="Saunders N."/>
            <person name="Thomas T."/>
            <person name="Ferriera S."/>
            <person name="Johnson J."/>
            <person name="Kravitz S."/>
            <person name="Halpern A."/>
            <person name="Remington K."/>
            <person name="Beeson K."/>
            <person name="Tran B."/>
            <person name="Rogers Y.-H."/>
            <person name="Friedman R."/>
            <person name="Venter J.C."/>
        </authorList>
    </citation>
    <scope>NUCLEOTIDE SEQUENCE [LARGE SCALE GENOMIC DNA]</scope>
    <source>
        <strain evidence="2 3">D2</strain>
    </source>
</reference>
<dbReference type="InterPro" id="IPR057869">
    <property type="entry name" value="HP1_YO34"/>
</dbReference>
<feature type="region of interest" description="Disordered" evidence="1">
    <location>
        <begin position="128"/>
        <end position="158"/>
    </location>
</feature>
<dbReference type="eggNOG" id="ENOG50337U1">
    <property type="taxonomic scope" value="Bacteria"/>
</dbReference>
<proteinExistence type="predicted"/>
<comment type="caution">
    <text evidence="2">The sequence shown here is derived from an EMBL/GenBank/DDBJ whole genome shotgun (WGS) entry which is preliminary data.</text>
</comment>
<keyword evidence="3" id="KW-1185">Reference proteome</keyword>
<gene>
    <name evidence="2" type="ORF">PTD2_08224</name>
</gene>
<evidence type="ECO:0000256" key="1">
    <source>
        <dbReference type="SAM" id="MobiDB-lite"/>
    </source>
</evidence>